<evidence type="ECO:0000256" key="1">
    <source>
        <dbReference type="SAM" id="MobiDB-lite"/>
    </source>
</evidence>
<dbReference type="Gene3D" id="2.60.40.640">
    <property type="match status" value="2"/>
</dbReference>
<evidence type="ECO:0000313" key="3">
    <source>
        <dbReference type="EMBL" id="CEQ42864.1"/>
    </source>
</evidence>
<feature type="compositionally biased region" description="Low complexity" evidence="1">
    <location>
        <begin position="230"/>
        <end position="240"/>
    </location>
</feature>
<keyword evidence="4" id="KW-1185">Reference proteome</keyword>
<feature type="region of interest" description="Disordered" evidence="1">
    <location>
        <begin position="367"/>
        <end position="480"/>
    </location>
</feature>
<feature type="region of interest" description="Disordered" evidence="1">
    <location>
        <begin position="1043"/>
        <end position="1095"/>
    </location>
</feature>
<dbReference type="GO" id="GO:0031625">
    <property type="term" value="F:ubiquitin protein ligase binding"/>
    <property type="evidence" value="ECO:0007669"/>
    <property type="project" value="TreeGrafter"/>
</dbReference>
<dbReference type="Pfam" id="PF00339">
    <property type="entry name" value="Arrestin_N"/>
    <property type="match status" value="1"/>
</dbReference>
<feature type="compositionally biased region" description="Low complexity" evidence="1">
    <location>
        <begin position="527"/>
        <end position="550"/>
    </location>
</feature>
<evidence type="ECO:0000259" key="2">
    <source>
        <dbReference type="SMART" id="SM01017"/>
    </source>
</evidence>
<protein>
    <submittedName>
        <fullName evidence="3">SPOSA6832_04732-mRNA-1:cds</fullName>
    </submittedName>
</protein>
<feature type="compositionally biased region" description="Low complexity" evidence="1">
    <location>
        <begin position="64"/>
        <end position="85"/>
    </location>
</feature>
<feature type="compositionally biased region" description="Low complexity" evidence="1">
    <location>
        <begin position="367"/>
        <end position="386"/>
    </location>
</feature>
<dbReference type="InterPro" id="IPR011022">
    <property type="entry name" value="Arrestin_C-like"/>
</dbReference>
<dbReference type="InterPro" id="IPR011021">
    <property type="entry name" value="Arrestin-like_N"/>
</dbReference>
<dbReference type="EMBL" id="CENE01000038">
    <property type="protein sequence ID" value="CEQ42864.1"/>
    <property type="molecule type" value="Genomic_DNA"/>
</dbReference>
<gene>
    <name evidence="3" type="primary">SPOSA6832_04732</name>
</gene>
<dbReference type="OrthoDB" id="2238745at2759"/>
<dbReference type="SMART" id="SM01017">
    <property type="entry name" value="Arrestin_C"/>
    <property type="match status" value="2"/>
</dbReference>
<feature type="compositionally biased region" description="Low complexity" evidence="1">
    <location>
        <begin position="507"/>
        <end position="520"/>
    </location>
</feature>
<dbReference type="InterPro" id="IPR014752">
    <property type="entry name" value="Arrestin-like_C"/>
</dbReference>
<feature type="region of interest" description="Disordered" evidence="1">
    <location>
        <begin position="573"/>
        <end position="623"/>
    </location>
</feature>
<dbReference type="AlphaFoldDB" id="A0A0D6ESC8"/>
<evidence type="ECO:0000313" key="4">
    <source>
        <dbReference type="Proteomes" id="UP000243876"/>
    </source>
</evidence>
<feature type="region of interest" description="Disordered" evidence="1">
    <location>
        <begin position="494"/>
        <end position="561"/>
    </location>
</feature>
<sequence>MSSCNIRLTEPQVFLVGALEYERARARQRRAVARAANRPPTGSTPPPSPGPSSRRNSPERARHASASRAGSRSRPGSRTASPAPRGRLLGQVAHGEEGFVPPNSRGRSASRTGAPMRPRDDSESLSVGRSGSLVRDSAAQEEHEEQVLPEQAALDEPPQALLRGLLTVTLSKPTRVKEINVRFKGMARTDWPEGVHSLMIISRQGIGPRRLDVMEENTLINVTHTFFSASQSSTARRAASVGPGATDHGRNESRGRTSSRRSASVMPAREMSHGRSYPRDSMFPDGLNGPPPSSSATSTRPNTSDESSRPSTVLSRIASSADLEAMHDSDIPPVQPGEAAPAYEMRPQRAPNCPTPDSFDLATSLSAALRSSASSPRSLTPSRSPLGMSHSTLNDSPSSSPNGPTHLLSQLRRTPTSTSRLSQESSSTASSGADSSDRSPPGRSSSSVLSFSPSEIGRGRPPTRDQFQVGAGSDPAGEIDLVSNGIAGMARQSRTSLHLSPTPSPAPSVSVTNAAPTPNSGRRRRPSSTSSSATARRSASASSSTLPPSAMRTGSGAGRSMSRARFALSGISEVLRGKSSTRARAPPNDDDASSVRRPPSPDAGSRRSASAVGTGRSQSRGRKTALKVLREALTAGHSGHHHHHDGDGSGDEGSGGKHSGEAASGDGWKEFKAGTYTYPISIPVPGTLPPSLTCEFGHVAYSLKATVVRAGALTSNLTATTEVTLVATPGEDDTEETESIVVERFWETQMKYHVALSGKSFPIGGQIPITIRLSPLAKVKLYRVSAQLEQKTSYFASGTLFPLRRPNSGRKLTRHETPRRINLVKIEHKDPKEFMLPIISDDADALLEHPLKEWFINATSSDDTTPSLLDPDGPWFLESHIQLPDCSSKITFSTQHEKANISVSHVLKIVMRVERGDDEYLDSKGKRKAWDIIVEAPCHILSCRCSQNFLPAYSASTAVLSAAGPSSAASSSSPSILSRALRPIVSTSAPHDHVCGSATAPSSARGPNVIGIGTASTGRSHSAHPAPVATLEQNLLFARLLSGETTPAGDTPPTYDEVAEGRAGQGERGRTSTVVVVDEEDERGRSSSTRRAPRA</sequence>
<dbReference type="GO" id="GO:0005886">
    <property type="term" value="C:plasma membrane"/>
    <property type="evidence" value="ECO:0007669"/>
    <property type="project" value="TreeGrafter"/>
</dbReference>
<dbReference type="PANTHER" id="PTHR11188">
    <property type="entry name" value="ARRESTIN DOMAIN CONTAINING PROTEIN"/>
    <property type="match status" value="1"/>
</dbReference>
<accession>A0A0D6ESC8</accession>
<dbReference type="InterPro" id="IPR050357">
    <property type="entry name" value="Arrestin_domain-protein"/>
</dbReference>
<feature type="compositionally biased region" description="Low complexity" evidence="1">
    <location>
        <begin position="417"/>
        <end position="454"/>
    </location>
</feature>
<feature type="compositionally biased region" description="Low complexity" evidence="1">
    <location>
        <begin position="294"/>
        <end position="304"/>
    </location>
</feature>
<feature type="domain" description="Arrestin C-terminal-like" evidence="2">
    <location>
        <begin position="746"/>
        <end position="945"/>
    </location>
</feature>
<proteinExistence type="predicted"/>
<feature type="region of interest" description="Disordered" evidence="1">
    <location>
        <begin position="26"/>
        <end position="155"/>
    </location>
</feature>
<feature type="compositionally biased region" description="Polar residues" evidence="1">
    <location>
        <begin position="1086"/>
        <end position="1095"/>
    </location>
</feature>
<reference evidence="4" key="1">
    <citation type="submission" date="2015-02" db="EMBL/GenBank/DDBJ databases">
        <authorList>
            <person name="Gon?alves P."/>
        </authorList>
    </citation>
    <scope>NUCLEOTIDE SEQUENCE [LARGE SCALE GENOMIC DNA]</scope>
</reference>
<dbReference type="Proteomes" id="UP000243876">
    <property type="component" value="Unassembled WGS sequence"/>
</dbReference>
<dbReference type="Pfam" id="PF02752">
    <property type="entry name" value="Arrestin_C"/>
    <property type="match status" value="1"/>
</dbReference>
<dbReference type="GO" id="GO:0070086">
    <property type="term" value="P:ubiquitin-dependent endocytosis"/>
    <property type="evidence" value="ECO:0007669"/>
    <property type="project" value="TreeGrafter"/>
</dbReference>
<feature type="region of interest" description="Disordered" evidence="1">
    <location>
        <begin position="635"/>
        <end position="666"/>
    </location>
</feature>
<feature type="compositionally biased region" description="Polar residues" evidence="1">
    <location>
        <begin position="389"/>
        <end position="416"/>
    </location>
</feature>
<organism evidence="3 4">
    <name type="scientific">Sporidiobolus salmonicolor</name>
    <name type="common">Yeast-like fungus</name>
    <name type="synonym">Sporobolomyces salmonicolor</name>
    <dbReference type="NCBI Taxonomy" id="5005"/>
    <lineage>
        <taxon>Eukaryota</taxon>
        <taxon>Fungi</taxon>
        <taxon>Dikarya</taxon>
        <taxon>Basidiomycota</taxon>
        <taxon>Pucciniomycotina</taxon>
        <taxon>Microbotryomycetes</taxon>
        <taxon>Sporidiobolales</taxon>
        <taxon>Sporidiobolaceae</taxon>
        <taxon>Sporobolomyces</taxon>
    </lineage>
</organism>
<feature type="domain" description="Arrestin C-terminal-like" evidence="2">
    <location>
        <begin position="191"/>
        <end position="730"/>
    </location>
</feature>
<dbReference type="GO" id="GO:0005829">
    <property type="term" value="C:cytosol"/>
    <property type="evidence" value="ECO:0007669"/>
    <property type="project" value="TreeGrafter"/>
</dbReference>
<name>A0A0D6ESC8_SPOSA</name>
<dbReference type="InterPro" id="IPR014756">
    <property type="entry name" value="Ig_E-set"/>
</dbReference>
<feature type="region of interest" description="Disordered" evidence="1">
    <location>
        <begin position="230"/>
        <end position="314"/>
    </location>
</feature>
<dbReference type="GO" id="GO:0030674">
    <property type="term" value="F:protein-macromolecule adaptor activity"/>
    <property type="evidence" value="ECO:0007669"/>
    <property type="project" value="TreeGrafter"/>
</dbReference>
<dbReference type="PANTHER" id="PTHR11188:SF17">
    <property type="entry name" value="FI21816P1"/>
    <property type="match status" value="1"/>
</dbReference>
<dbReference type="SUPFAM" id="SSF81296">
    <property type="entry name" value="E set domains"/>
    <property type="match status" value="1"/>
</dbReference>